<keyword evidence="1" id="KW-0812">Transmembrane</keyword>
<dbReference type="PANTHER" id="PTHR35813:SF1">
    <property type="entry name" value="INNER MEMBRANE PROTEIN YBAN"/>
    <property type="match status" value="1"/>
</dbReference>
<dbReference type="GO" id="GO:0005886">
    <property type="term" value="C:plasma membrane"/>
    <property type="evidence" value="ECO:0007669"/>
    <property type="project" value="TreeGrafter"/>
</dbReference>
<dbReference type="Pfam" id="PF04304">
    <property type="entry name" value="DUF454"/>
    <property type="match status" value="1"/>
</dbReference>
<dbReference type="EMBL" id="PGET01000001">
    <property type="protein sequence ID" value="PJJ27369.1"/>
    <property type="molecule type" value="Genomic_DNA"/>
</dbReference>
<reference evidence="2 3" key="1">
    <citation type="submission" date="2017-11" db="EMBL/GenBank/DDBJ databases">
        <title>Understudied soil microbes with underappreciated capabilities: Untangling the Clostridium saccharolyticum group.</title>
        <authorList>
            <person name="Leschine S."/>
        </authorList>
    </citation>
    <scope>NUCLEOTIDE SEQUENCE [LARGE SCALE GENOMIC DNA]</scope>
    <source>
        <strain evidence="2 3">18A</strain>
    </source>
</reference>
<feature type="transmembrane region" description="Helical" evidence="1">
    <location>
        <begin position="100"/>
        <end position="117"/>
    </location>
</feature>
<evidence type="ECO:0000256" key="1">
    <source>
        <dbReference type="SAM" id="Phobius"/>
    </source>
</evidence>
<protein>
    <recommendedName>
        <fullName evidence="4">DUF454 domain-containing protein</fullName>
    </recommendedName>
</protein>
<accession>A0A2M8Z1Q0</accession>
<dbReference type="Proteomes" id="UP000231092">
    <property type="component" value="Unassembled WGS sequence"/>
</dbReference>
<evidence type="ECO:0008006" key="4">
    <source>
        <dbReference type="Google" id="ProtNLM"/>
    </source>
</evidence>
<feature type="transmembrane region" description="Helical" evidence="1">
    <location>
        <begin position="76"/>
        <end position="94"/>
    </location>
</feature>
<dbReference type="AlphaFoldDB" id="A0A2M8Z1Q0"/>
<feature type="transmembrane region" description="Helical" evidence="1">
    <location>
        <begin position="12"/>
        <end position="40"/>
    </location>
</feature>
<dbReference type="PIRSF" id="PIRSF016789">
    <property type="entry name" value="DUF454"/>
    <property type="match status" value="1"/>
</dbReference>
<keyword evidence="1" id="KW-0472">Membrane</keyword>
<sequence>MLKKVIYVCIGIAAMALGTMGTVVPGLPATPFFLVALLCFTKGSEKLNCWFRGTGLYAKYVKSYEYDRSMTRKQKLTIQAAAGLMMLISFIMIGNLAIRMLLIVAFILHNYVFIFVIKTRQAGRMEMTIKGEVDDKYEL</sequence>
<dbReference type="PANTHER" id="PTHR35813">
    <property type="entry name" value="INNER MEMBRANE PROTEIN YBAN"/>
    <property type="match status" value="1"/>
</dbReference>
<evidence type="ECO:0000313" key="2">
    <source>
        <dbReference type="EMBL" id="PJJ27369.1"/>
    </source>
</evidence>
<gene>
    <name evidence="2" type="ORF">H171_0834</name>
</gene>
<evidence type="ECO:0000313" key="3">
    <source>
        <dbReference type="Proteomes" id="UP000231092"/>
    </source>
</evidence>
<dbReference type="OrthoDB" id="5690292at2"/>
<keyword evidence="1" id="KW-1133">Transmembrane helix</keyword>
<name>A0A2M8Z1Q0_9FIRM</name>
<comment type="caution">
    <text evidence="2">The sequence shown here is derived from an EMBL/GenBank/DDBJ whole genome shotgun (WGS) entry which is preliminary data.</text>
</comment>
<dbReference type="InterPro" id="IPR007401">
    <property type="entry name" value="DUF454"/>
</dbReference>
<dbReference type="RefSeq" id="WP_157803113.1">
    <property type="nucleotide sequence ID" value="NZ_PGET01000001.1"/>
</dbReference>
<proteinExistence type="predicted"/>
<organism evidence="2 3">
    <name type="scientific">[Clostridium] celerecrescens 18A</name>
    <dbReference type="NCBI Taxonomy" id="1286362"/>
    <lineage>
        <taxon>Bacteria</taxon>
        <taxon>Bacillati</taxon>
        <taxon>Bacillota</taxon>
        <taxon>Clostridia</taxon>
        <taxon>Lachnospirales</taxon>
        <taxon>Lachnospiraceae</taxon>
        <taxon>Lacrimispora</taxon>
    </lineage>
</organism>